<reference evidence="3 4" key="1">
    <citation type="submission" date="2020-03" db="EMBL/GenBank/DDBJ databases">
        <title>Spirochaetal bacteria isolated from arthropods constitute a novel genus Entomospira genus novum within the order Spirochaetales.</title>
        <authorList>
            <person name="Grana-Miraglia L."/>
            <person name="Sikutova S."/>
            <person name="Fingerle V."/>
            <person name="Sing A."/>
            <person name="Castillo-Ramirez S."/>
            <person name="Margos G."/>
            <person name="Rudolf I."/>
        </authorList>
    </citation>
    <scope>NUCLEOTIDE SEQUENCE [LARGE SCALE GENOMIC DNA]</scope>
    <source>
        <strain evidence="3 4">BR193</strain>
    </source>
</reference>
<name>A0A968G9C9_9SPIO</name>
<dbReference type="AlphaFoldDB" id="A0A968G9C9"/>
<sequence>MSSRKRHHLLIIDPQNDFCDSAGALFVPGASQDMERLAQFIHQKKTTLDRLFVTLDSHHRYDIAHPLYWVQEDGSKPQPLTTVTVQDIEKKRIIPRHSADVDRSYHYLSELESRGISHIIWPEHCIIGEWGHQIYPIIAQEIREFQERMYQAPTILFKGMNPYTEHFSALSAIVPDSSDRNTQLQTSLVRELLDCDQLYIAGEALSHCVASTINDLIANIDRGERGKIVLLLNATSPVSGFESMMDVMLEEWSQSGIHIKDIHEALEEE</sequence>
<protein>
    <submittedName>
        <fullName evidence="3">Cysteine hydrolase</fullName>
    </submittedName>
</protein>
<dbReference type="Proteomes" id="UP000711995">
    <property type="component" value="Unassembled WGS sequence"/>
</dbReference>
<dbReference type="PANTHER" id="PTHR11080:SF2">
    <property type="entry name" value="LD05707P"/>
    <property type="match status" value="1"/>
</dbReference>
<dbReference type="PANTHER" id="PTHR11080">
    <property type="entry name" value="PYRAZINAMIDASE/NICOTINAMIDASE"/>
    <property type="match status" value="1"/>
</dbReference>
<dbReference type="InterPro" id="IPR036380">
    <property type="entry name" value="Isochorismatase-like_sf"/>
</dbReference>
<comment type="similarity">
    <text evidence="1">Belongs to the isochorismatase family.</text>
</comment>
<dbReference type="RefSeq" id="WP_167700568.1">
    <property type="nucleotide sequence ID" value="NZ_CP118174.1"/>
</dbReference>
<dbReference type="InterPro" id="IPR052347">
    <property type="entry name" value="Isochorismatase_Nicotinamidase"/>
</dbReference>
<evidence type="ECO:0000313" key="3">
    <source>
        <dbReference type="EMBL" id="NIZ40983.1"/>
    </source>
</evidence>
<keyword evidence="4" id="KW-1185">Reference proteome</keyword>
<organism evidence="3 4">
    <name type="scientific">Entomospira entomophila</name>
    <dbReference type="NCBI Taxonomy" id="2719988"/>
    <lineage>
        <taxon>Bacteria</taxon>
        <taxon>Pseudomonadati</taxon>
        <taxon>Spirochaetota</taxon>
        <taxon>Spirochaetia</taxon>
        <taxon>Spirochaetales</taxon>
        <taxon>Spirochaetaceae</taxon>
        <taxon>Entomospira</taxon>
    </lineage>
</organism>
<dbReference type="Gene3D" id="3.40.50.850">
    <property type="entry name" value="Isochorismatase-like"/>
    <property type="match status" value="1"/>
</dbReference>
<evidence type="ECO:0000256" key="2">
    <source>
        <dbReference type="ARBA" id="ARBA00022801"/>
    </source>
</evidence>
<dbReference type="GO" id="GO:0016787">
    <property type="term" value="F:hydrolase activity"/>
    <property type="evidence" value="ECO:0007669"/>
    <property type="project" value="UniProtKB-KW"/>
</dbReference>
<dbReference type="SUPFAM" id="SSF52499">
    <property type="entry name" value="Isochorismatase-like hydrolases"/>
    <property type="match status" value="1"/>
</dbReference>
<accession>A0A968G9C9</accession>
<evidence type="ECO:0000313" key="4">
    <source>
        <dbReference type="Proteomes" id="UP000711995"/>
    </source>
</evidence>
<comment type="caution">
    <text evidence="3">The sequence shown here is derived from an EMBL/GenBank/DDBJ whole genome shotgun (WGS) entry which is preliminary data.</text>
</comment>
<proteinExistence type="inferred from homology"/>
<gene>
    <name evidence="3" type="ORF">HCT14_05635</name>
</gene>
<keyword evidence="2 3" id="KW-0378">Hydrolase</keyword>
<dbReference type="EMBL" id="JAATLJ010000001">
    <property type="protein sequence ID" value="NIZ40983.1"/>
    <property type="molecule type" value="Genomic_DNA"/>
</dbReference>
<evidence type="ECO:0000256" key="1">
    <source>
        <dbReference type="ARBA" id="ARBA00006336"/>
    </source>
</evidence>